<dbReference type="Proteomes" id="UP001304683">
    <property type="component" value="Chromosome"/>
</dbReference>
<dbReference type="Gene3D" id="3.30.1330.100">
    <property type="entry name" value="CofE-like"/>
    <property type="match status" value="1"/>
</dbReference>
<feature type="compositionally biased region" description="Basic and acidic residues" evidence="1">
    <location>
        <begin position="282"/>
        <end position="295"/>
    </location>
</feature>
<feature type="compositionally biased region" description="Basic and acidic residues" evidence="1">
    <location>
        <begin position="247"/>
        <end position="262"/>
    </location>
</feature>
<dbReference type="InterPro" id="IPR002847">
    <property type="entry name" value="F420-0_gamma-glut_ligase-dom"/>
</dbReference>
<protein>
    <submittedName>
        <fullName evidence="3">Coenzyme F420-0:L-glutamate ligase</fullName>
        <ecNumber evidence="3">6.3.2.31</ecNumber>
    </submittedName>
</protein>
<dbReference type="SUPFAM" id="SSF144010">
    <property type="entry name" value="CofE-like"/>
    <property type="match status" value="1"/>
</dbReference>
<evidence type="ECO:0000313" key="4">
    <source>
        <dbReference type="Proteomes" id="UP001304683"/>
    </source>
</evidence>
<name>A0ABZ0QLJ6_9FIRM</name>
<organism evidence="3 4">
    <name type="scientific">Thermaerobacter composti</name>
    <dbReference type="NCBI Taxonomy" id="554949"/>
    <lineage>
        <taxon>Bacteria</taxon>
        <taxon>Bacillati</taxon>
        <taxon>Bacillota</taxon>
        <taxon>Clostridia</taxon>
        <taxon>Eubacteriales</taxon>
        <taxon>Clostridiales Family XVII. Incertae Sedis</taxon>
        <taxon>Thermaerobacter</taxon>
    </lineage>
</organism>
<sequence>MAPGLRVRRRLAPAAARRPGSSPSAGRGAGAGAGDRPRFAVEVIRTEIITPAHDLAEVVTRYTRGRLQPGDVVAVSTKIVSITQGRLVRPEQLRPGILARLVSRFIDQEGSCSSPHSLQAVIEHTGRWRVGLAFLVGGISRVLLRRSGDFYRIAGYYARVIDDVMGTLPPFDKHIVLPPADPDGVAHRLARALGPGIGVCIVDANDLGRAEVVGASPGVDRQAVVEVMRANPWGNTDQQAPLAILRPRPDEPGRADEGRPADEPPSAGEPPPADGRGPAGEPRPEGETDRADEPRTAGARPSPRP</sequence>
<proteinExistence type="predicted"/>
<feature type="domain" description="Coenzyme F420:L-glutamate ligase-like" evidence="2">
    <location>
        <begin position="44"/>
        <end position="221"/>
    </location>
</feature>
<dbReference type="EMBL" id="CP132508">
    <property type="protein sequence ID" value="WPD18109.1"/>
    <property type="molecule type" value="Genomic_DNA"/>
</dbReference>
<feature type="region of interest" description="Disordered" evidence="1">
    <location>
        <begin position="231"/>
        <end position="305"/>
    </location>
</feature>
<evidence type="ECO:0000256" key="1">
    <source>
        <dbReference type="SAM" id="MobiDB-lite"/>
    </source>
</evidence>
<dbReference type="Pfam" id="PF01996">
    <property type="entry name" value="F420_ligase"/>
    <property type="match status" value="1"/>
</dbReference>
<gene>
    <name evidence="3" type="ORF">Q5761_06845</name>
</gene>
<dbReference type="EC" id="6.3.2.31" evidence="3"/>
<feature type="region of interest" description="Disordered" evidence="1">
    <location>
        <begin position="1"/>
        <end position="34"/>
    </location>
</feature>
<evidence type="ECO:0000313" key="3">
    <source>
        <dbReference type="EMBL" id="WPD18109.1"/>
    </source>
</evidence>
<evidence type="ECO:0000259" key="2">
    <source>
        <dbReference type="Pfam" id="PF01996"/>
    </source>
</evidence>
<dbReference type="RefSeq" id="WP_318749984.1">
    <property type="nucleotide sequence ID" value="NZ_CP132508.1"/>
</dbReference>
<accession>A0ABZ0QLJ6</accession>
<keyword evidence="4" id="KW-1185">Reference proteome</keyword>
<feature type="compositionally biased region" description="Basic residues" evidence="1">
    <location>
        <begin position="1"/>
        <end position="11"/>
    </location>
</feature>
<keyword evidence="3" id="KW-0436">Ligase</keyword>
<reference evidence="3 4" key="1">
    <citation type="submission" date="2023-08" db="EMBL/GenBank/DDBJ databases">
        <title>Genome sequence of Thermaerobacter compostii strain Ins1, a spore-forming filamentous bacterium isolated from a deep geothermal reservoir.</title>
        <authorList>
            <person name="Bregnard D."/>
            <person name="Gonzalez D."/>
            <person name="Junier P."/>
        </authorList>
    </citation>
    <scope>NUCLEOTIDE SEQUENCE [LARGE SCALE GENOMIC DNA]</scope>
    <source>
        <strain evidence="3 4">Ins1</strain>
    </source>
</reference>
<feature type="compositionally biased region" description="Low complexity" evidence="1">
    <location>
        <begin position="12"/>
        <end position="26"/>
    </location>
</feature>
<dbReference type="GO" id="GO:0052618">
    <property type="term" value="F:coenzyme F420-0:L-glutamate ligase activity"/>
    <property type="evidence" value="ECO:0007669"/>
    <property type="project" value="UniProtKB-EC"/>
</dbReference>